<gene>
    <name evidence="1" type="ORF">NRB20_29280</name>
</gene>
<keyword evidence="2" id="KW-1185">Reference proteome</keyword>
<dbReference type="OrthoDB" id="3747467at2"/>
<dbReference type="RefSeq" id="WP_153410594.1">
    <property type="nucleotide sequence ID" value="NZ_WEGK01000005.1"/>
</dbReference>
<organism evidence="1 2">
    <name type="scientific">Nocardia macrotermitis</name>
    <dbReference type="NCBI Taxonomy" id="2585198"/>
    <lineage>
        <taxon>Bacteria</taxon>
        <taxon>Bacillati</taxon>
        <taxon>Actinomycetota</taxon>
        <taxon>Actinomycetes</taxon>
        <taxon>Mycobacteriales</taxon>
        <taxon>Nocardiaceae</taxon>
        <taxon>Nocardia</taxon>
    </lineage>
</organism>
<comment type="caution">
    <text evidence="1">The sequence shown here is derived from an EMBL/GenBank/DDBJ whole genome shotgun (WGS) entry which is preliminary data.</text>
</comment>
<evidence type="ECO:0000313" key="1">
    <source>
        <dbReference type="EMBL" id="MQY19833.1"/>
    </source>
</evidence>
<accession>A0A7K0D283</accession>
<evidence type="ECO:0000313" key="2">
    <source>
        <dbReference type="Proteomes" id="UP000438448"/>
    </source>
</evidence>
<name>A0A7K0D283_9NOCA</name>
<reference evidence="1 2" key="1">
    <citation type="submission" date="2019-10" db="EMBL/GenBank/DDBJ databases">
        <title>Nocardia macrotermitis sp. nov. and Nocardia aurantia sp. nov., isolated from the gut of fungus growing-termite Macrotermes natalensis.</title>
        <authorList>
            <person name="Benndorf R."/>
            <person name="Schwitalla J."/>
            <person name="Martin K."/>
            <person name="De Beer W."/>
            <person name="Kaster A.-K."/>
            <person name="Vollmers J."/>
            <person name="Poulsen M."/>
            <person name="Beemelmanns C."/>
        </authorList>
    </citation>
    <scope>NUCLEOTIDE SEQUENCE [LARGE SCALE GENOMIC DNA]</scope>
    <source>
        <strain evidence="1 2">RB20</strain>
    </source>
</reference>
<dbReference type="AlphaFoldDB" id="A0A7K0D283"/>
<protein>
    <submittedName>
        <fullName evidence="1">Uncharacterized protein</fullName>
    </submittedName>
</protein>
<proteinExistence type="predicted"/>
<dbReference type="Proteomes" id="UP000438448">
    <property type="component" value="Unassembled WGS sequence"/>
</dbReference>
<dbReference type="EMBL" id="WEGK01000005">
    <property type="protein sequence ID" value="MQY19833.1"/>
    <property type="molecule type" value="Genomic_DNA"/>
</dbReference>
<sequence>MRQSSQHNPPAWIDYEVFGERFVSAAVTPARIEAAVAGMAGRGISIGPFSIGPAGLAGFVAEGNVGRPQIVRNGPHVTFEVGLPVSLHLTVTLGGKQFRLEAVVEIDLTLHARTADPLLIVIDIPRVRGRDVSLVVRAEAIGNAIDLLMDPIATLVQREVANRVNAMLVDPGARRARVFDVEAIMNGTRSRYRTLEQFTWIDYTEFGRRFFPRIVTAARVREVVEGLAGRIIEVGPLRTGPRRAATVDVKGTVRLPRLSERPGDPVQFDLVIPVTLDISVIVLSNNRYRAEVEIPLVLVARAADPLFVVIDAEPPAAQDIVVELRAETRRARVLGALGGIRAQIAAQVARVVVAELADPSIRVIDVADRITAATD</sequence>